<protein>
    <submittedName>
        <fullName evidence="2">Capsid protein</fullName>
    </submittedName>
</protein>
<proteinExistence type="predicted"/>
<feature type="compositionally biased region" description="Low complexity" evidence="1">
    <location>
        <begin position="35"/>
        <end position="58"/>
    </location>
</feature>
<dbReference type="EMBL" id="MN928938">
    <property type="protein sequence ID" value="QJI53695.1"/>
    <property type="molecule type" value="Genomic_DNA"/>
</dbReference>
<sequence>MSGSRSRTGYVVTTGRVVQKRGRSSTRSSPKSRRAATPSPRPRAALPAPARKAAAPKTQGSQLGYKSMTMTLAKPMSRAVLTAKLTASSLESIIYRWNGVKAFTGNGYYWMQNRVTSAGVRALPWYMLDLTACNNYIASTTPGAAPVAAQAYPFVQLQQSTATGDMYFKSVTNLVSNGVSVAPYYSVEQAPNTFNEQLAPFTKSMISSASIQANLWGAKAKATKFMVQVIRISDEDLVPDHIKAQAGTELTSATPKRNDFYQNMIKPWTFNPISTTGGIQARKYKVLKTQTIIIEPNPTTDGDQDGQCVVYKALLKLNKLMNYADSAQFLATDTLTNDNASYALNLGQQNLCQANGKSRIYLVLRATNYGTDAGDTGVDTPSFDLSVRITHTISK</sequence>
<feature type="compositionally biased region" description="Low complexity" evidence="1">
    <location>
        <begin position="7"/>
        <end position="17"/>
    </location>
</feature>
<feature type="compositionally biased region" description="Basic residues" evidence="1">
    <location>
        <begin position="18"/>
        <end position="34"/>
    </location>
</feature>
<reference evidence="2" key="1">
    <citation type="submission" date="2020-01" db="EMBL/GenBank/DDBJ databases">
        <title>Novel CRESS-DNA virus.</title>
        <authorList>
            <person name="Liu Q."/>
            <person name="Shan T."/>
            <person name="Yang S."/>
            <person name="Zhang W."/>
        </authorList>
    </citation>
    <scope>NUCLEOTIDE SEQUENCE</scope>
    <source>
        <strain evidence="2">Hftoti49cir2</strain>
    </source>
</reference>
<name>A0A6M3YPB8_9VIRU</name>
<organism evidence="2">
    <name type="scientific">Cressdnaviricota sp</name>
    <dbReference type="NCBI Taxonomy" id="2748378"/>
    <lineage>
        <taxon>Viruses</taxon>
        <taxon>Monodnaviria</taxon>
        <taxon>Shotokuvirae</taxon>
        <taxon>Cressdnaviricota</taxon>
    </lineage>
</organism>
<evidence type="ECO:0000256" key="1">
    <source>
        <dbReference type="SAM" id="MobiDB-lite"/>
    </source>
</evidence>
<feature type="region of interest" description="Disordered" evidence="1">
    <location>
        <begin position="1"/>
        <end position="61"/>
    </location>
</feature>
<accession>A0A6M3YPB8</accession>
<evidence type="ECO:0000313" key="2">
    <source>
        <dbReference type="EMBL" id="QJI53695.1"/>
    </source>
</evidence>